<keyword evidence="6" id="KW-1185">Reference proteome</keyword>
<accession>A0A2U1P4H1</accession>
<gene>
    <name evidence="5" type="ORF">CTI12_AA193910</name>
</gene>
<evidence type="ECO:0000256" key="4">
    <source>
        <dbReference type="SAM" id="MobiDB-lite"/>
    </source>
</evidence>
<sequence>MVSSSGSHRNPSFTPLTSSKPNLAADYSGRSSTGLSPRSILVGSSRHSIQAEQALQELVKASVDEQLIYNVLMSFEKKLCGSDDYGFLLRELCNRNEYSMAIQCFEFAVSRERQKTEQGKLASLVISVLGWLGKIELEKKLFETMKLSGLKPNLVTYNALIDACGKSGADFKRASHIFDDTLGNGFQPDRISYYSLLAVCSAKGLWETAMNLFNEMSYRGIDPDIYTYNTLLDVACSGSHIDPAFQVMAEMATKK</sequence>
<evidence type="ECO:0000256" key="3">
    <source>
        <dbReference type="PROSITE-ProRule" id="PRU00708"/>
    </source>
</evidence>
<keyword evidence="2" id="KW-0677">Repeat</keyword>
<dbReference type="InterPro" id="IPR002885">
    <property type="entry name" value="PPR_rpt"/>
</dbReference>
<dbReference type="GO" id="GO:0009507">
    <property type="term" value="C:chloroplast"/>
    <property type="evidence" value="ECO:0007669"/>
    <property type="project" value="TreeGrafter"/>
</dbReference>
<comment type="caution">
    <text evidence="5">The sequence shown here is derived from an EMBL/GenBank/DDBJ whole genome shotgun (WGS) entry which is preliminary data.</text>
</comment>
<feature type="repeat" description="PPR" evidence="3">
    <location>
        <begin position="224"/>
        <end position="255"/>
    </location>
</feature>
<dbReference type="PANTHER" id="PTHR47936">
    <property type="entry name" value="PPR_LONG DOMAIN-CONTAINING PROTEIN"/>
    <property type="match status" value="1"/>
</dbReference>
<protein>
    <submittedName>
        <fullName evidence="5">Pentatricopeptide repeat-containing protein</fullName>
    </submittedName>
</protein>
<dbReference type="STRING" id="35608.A0A2U1P4H1"/>
<feature type="compositionally biased region" description="Polar residues" evidence="4">
    <location>
        <begin position="1"/>
        <end position="21"/>
    </location>
</feature>
<reference evidence="5 6" key="1">
    <citation type="journal article" date="2018" name="Mol. Plant">
        <title>The genome of Artemisia annua provides insight into the evolution of Asteraceae family and artemisinin biosynthesis.</title>
        <authorList>
            <person name="Shen Q."/>
            <person name="Zhang L."/>
            <person name="Liao Z."/>
            <person name="Wang S."/>
            <person name="Yan T."/>
            <person name="Shi P."/>
            <person name="Liu M."/>
            <person name="Fu X."/>
            <person name="Pan Q."/>
            <person name="Wang Y."/>
            <person name="Lv Z."/>
            <person name="Lu X."/>
            <person name="Zhang F."/>
            <person name="Jiang W."/>
            <person name="Ma Y."/>
            <person name="Chen M."/>
            <person name="Hao X."/>
            <person name="Li L."/>
            <person name="Tang Y."/>
            <person name="Lv G."/>
            <person name="Zhou Y."/>
            <person name="Sun X."/>
            <person name="Brodelius P.E."/>
            <person name="Rose J.K.C."/>
            <person name="Tang K."/>
        </authorList>
    </citation>
    <scope>NUCLEOTIDE SEQUENCE [LARGE SCALE GENOMIC DNA]</scope>
    <source>
        <strain evidence="6">cv. Huhao1</strain>
        <tissue evidence="5">Leaf</tissue>
    </source>
</reference>
<dbReference type="InterPro" id="IPR011990">
    <property type="entry name" value="TPR-like_helical_dom_sf"/>
</dbReference>
<feature type="repeat" description="PPR" evidence="3">
    <location>
        <begin position="153"/>
        <end position="188"/>
    </location>
</feature>
<comment type="similarity">
    <text evidence="1">Belongs to the PPR family. P subfamily.</text>
</comment>
<organism evidence="5 6">
    <name type="scientific">Artemisia annua</name>
    <name type="common">Sweet wormwood</name>
    <dbReference type="NCBI Taxonomy" id="35608"/>
    <lineage>
        <taxon>Eukaryota</taxon>
        <taxon>Viridiplantae</taxon>
        <taxon>Streptophyta</taxon>
        <taxon>Embryophyta</taxon>
        <taxon>Tracheophyta</taxon>
        <taxon>Spermatophyta</taxon>
        <taxon>Magnoliopsida</taxon>
        <taxon>eudicotyledons</taxon>
        <taxon>Gunneridae</taxon>
        <taxon>Pentapetalae</taxon>
        <taxon>asterids</taxon>
        <taxon>campanulids</taxon>
        <taxon>Asterales</taxon>
        <taxon>Asteraceae</taxon>
        <taxon>Asteroideae</taxon>
        <taxon>Anthemideae</taxon>
        <taxon>Artemisiinae</taxon>
        <taxon>Artemisia</taxon>
    </lineage>
</organism>
<dbReference type="Gene3D" id="1.25.40.10">
    <property type="entry name" value="Tetratricopeptide repeat domain"/>
    <property type="match status" value="2"/>
</dbReference>
<evidence type="ECO:0000313" key="6">
    <source>
        <dbReference type="Proteomes" id="UP000245207"/>
    </source>
</evidence>
<name>A0A2U1P4H1_ARTAN</name>
<dbReference type="GO" id="GO:0031930">
    <property type="term" value="P:mitochondria-nucleus signaling pathway"/>
    <property type="evidence" value="ECO:0007669"/>
    <property type="project" value="TreeGrafter"/>
</dbReference>
<dbReference type="OrthoDB" id="1732435at2759"/>
<feature type="repeat" description="PPR" evidence="3">
    <location>
        <begin position="189"/>
        <end position="223"/>
    </location>
</feature>
<dbReference type="PANTHER" id="PTHR47936:SF1">
    <property type="entry name" value="PENTATRICOPEPTIDE REPEAT-CONTAINING PROTEIN GUN1, CHLOROPLASTIC"/>
    <property type="match status" value="1"/>
</dbReference>
<dbReference type="PROSITE" id="PS51375">
    <property type="entry name" value="PPR"/>
    <property type="match status" value="3"/>
</dbReference>
<dbReference type="EMBL" id="PKPP01001696">
    <property type="protein sequence ID" value="PWA80632.1"/>
    <property type="molecule type" value="Genomic_DNA"/>
</dbReference>
<dbReference type="AlphaFoldDB" id="A0A2U1P4H1"/>
<evidence type="ECO:0000256" key="1">
    <source>
        <dbReference type="ARBA" id="ARBA00007626"/>
    </source>
</evidence>
<dbReference type="Proteomes" id="UP000245207">
    <property type="component" value="Unassembled WGS sequence"/>
</dbReference>
<dbReference type="NCBIfam" id="TIGR00756">
    <property type="entry name" value="PPR"/>
    <property type="match status" value="2"/>
</dbReference>
<evidence type="ECO:0000256" key="2">
    <source>
        <dbReference type="ARBA" id="ARBA00022737"/>
    </source>
</evidence>
<evidence type="ECO:0000313" key="5">
    <source>
        <dbReference type="EMBL" id="PWA80632.1"/>
    </source>
</evidence>
<dbReference type="Pfam" id="PF13041">
    <property type="entry name" value="PPR_2"/>
    <property type="match status" value="2"/>
</dbReference>
<dbReference type="GO" id="GO:0010019">
    <property type="term" value="P:chloroplast-nucleus signaling pathway"/>
    <property type="evidence" value="ECO:0007669"/>
    <property type="project" value="TreeGrafter"/>
</dbReference>
<feature type="region of interest" description="Disordered" evidence="4">
    <location>
        <begin position="1"/>
        <end position="34"/>
    </location>
</feature>
<proteinExistence type="inferred from homology"/>